<reference evidence="2" key="1">
    <citation type="submission" date="2016-06" db="EMBL/GenBank/DDBJ databases">
        <title>Parallel loss of symbiosis genes in relatives of nitrogen-fixing non-legume Parasponia.</title>
        <authorList>
            <person name="Van Velzen R."/>
            <person name="Holmer R."/>
            <person name="Bu F."/>
            <person name="Rutten L."/>
            <person name="Van Zeijl A."/>
            <person name="Liu W."/>
            <person name="Santuari L."/>
            <person name="Cao Q."/>
            <person name="Sharma T."/>
            <person name="Shen D."/>
            <person name="Roswanjaya Y."/>
            <person name="Wardhani T."/>
            <person name="Kalhor M.S."/>
            <person name="Jansen J."/>
            <person name="Van den Hoogen J."/>
            <person name="Gungor B."/>
            <person name="Hartog M."/>
            <person name="Hontelez J."/>
            <person name="Verver J."/>
            <person name="Yang W.-C."/>
            <person name="Schijlen E."/>
            <person name="Repin R."/>
            <person name="Schilthuizen M."/>
            <person name="Schranz E."/>
            <person name="Heidstra R."/>
            <person name="Miyata K."/>
            <person name="Fedorova E."/>
            <person name="Kohlen W."/>
            <person name="Bisseling T."/>
            <person name="Smit S."/>
            <person name="Geurts R."/>
        </authorList>
    </citation>
    <scope>NUCLEOTIDE SEQUENCE [LARGE SCALE GENOMIC DNA]</scope>
    <source>
        <strain evidence="2">cv. RG33-2</strain>
    </source>
</reference>
<organism evidence="1 2">
    <name type="scientific">Trema orientale</name>
    <name type="common">Charcoal tree</name>
    <name type="synonym">Celtis orientalis</name>
    <dbReference type="NCBI Taxonomy" id="63057"/>
    <lineage>
        <taxon>Eukaryota</taxon>
        <taxon>Viridiplantae</taxon>
        <taxon>Streptophyta</taxon>
        <taxon>Embryophyta</taxon>
        <taxon>Tracheophyta</taxon>
        <taxon>Spermatophyta</taxon>
        <taxon>Magnoliopsida</taxon>
        <taxon>eudicotyledons</taxon>
        <taxon>Gunneridae</taxon>
        <taxon>Pentapetalae</taxon>
        <taxon>rosids</taxon>
        <taxon>fabids</taxon>
        <taxon>Rosales</taxon>
        <taxon>Cannabaceae</taxon>
        <taxon>Trema</taxon>
    </lineage>
</organism>
<gene>
    <name evidence="1" type="ORF">TorRG33x02_282150</name>
</gene>
<name>A0A2P5CK20_TREOI</name>
<dbReference type="OrthoDB" id="10508550at2759"/>
<accession>A0A2P5CK20</accession>
<dbReference type="Proteomes" id="UP000237000">
    <property type="component" value="Unassembled WGS sequence"/>
</dbReference>
<comment type="caution">
    <text evidence="1">The sequence shown here is derived from an EMBL/GenBank/DDBJ whole genome shotgun (WGS) entry which is preliminary data.</text>
</comment>
<dbReference type="EMBL" id="JXTC01000356">
    <property type="protein sequence ID" value="PON61391.1"/>
    <property type="molecule type" value="Genomic_DNA"/>
</dbReference>
<sequence>MIMDITISGAHRTKEINTKQKLLAYVGYTRALLWIGPSKPIVMMSCHRSPWVATTVGPDNLDGPPL</sequence>
<dbReference type="AlphaFoldDB" id="A0A2P5CK20"/>
<evidence type="ECO:0000313" key="2">
    <source>
        <dbReference type="Proteomes" id="UP000237000"/>
    </source>
</evidence>
<evidence type="ECO:0000313" key="1">
    <source>
        <dbReference type="EMBL" id="PON61391.1"/>
    </source>
</evidence>
<protein>
    <submittedName>
        <fullName evidence="1">Uncharacterized protein</fullName>
    </submittedName>
</protein>
<proteinExistence type="predicted"/>
<keyword evidence="2" id="KW-1185">Reference proteome</keyword>
<dbReference type="InParanoid" id="A0A2P5CK20"/>